<sequence length="333" mass="37423">MEDSITTVPCMAAAVNKNRSIPTSVGSPAAIIRRRELRLMHHWSRSTCDSFSREISNPVKDHIIEIALQHEYLLEAVFALTAAQIASSPERSDIVHEYTDVARDYQHRAVGGLRRAIDTLSPATCDAIFISSTILLICTIVSPFLGDDHHQSFQATMDAMLELSSFLHGLTSVLAVSRDWIIQGPMASTLDADCPIASKPFQLPFMEDLRHANTEKDGETRAVLAHAMDMLETSVQGIRFIIPWVIRIRPKFFQLLREGDDLALVIFMQWGVLLDRMRGMWWAEFSARGLVEQVSKLILVHNDKWAYVADWSRSRVGLCSQEFQANEQASLTG</sequence>
<dbReference type="PANTHER" id="PTHR47784:SF5">
    <property type="entry name" value="STEROL UPTAKE CONTROL PROTEIN 2"/>
    <property type="match status" value="1"/>
</dbReference>
<dbReference type="PANTHER" id="PTHR47784">
    <property type="entry name" value="STEROL UPTAKE CONTROL PROTEIN 2"/>
    <property type="match status" value="1"/>
</dbReference>
<reference evidence="1 2" key="1">
    <citation type="submission" date="2023-09" db="EMBL/GenBank/DDBJ databases">
        <title>Complete-Gapless Cercospora beticola genome.</title>
        <authorList>
            <person name="Wyatt N.A."/>
            <person name="Spanner R.E."/>
            <person name="Bolton M.D."/>
        </authorList>
    </citation>
    <scope>NUCLEOTIDE SEQUENCE [LARGE SCALE GENOMIC DNA]</scope>
    <source>
        <strain evidence="1">Cb09-40</strain>
    </source>
</reference>
<dbReference type="GeneID" id="90643818"/>
<protein>
    <submittedName>
        <fullName evidence="1">Uncharacterized protein</fullName>
    </submittedName>
</protein>
<gene>
    <name evidence="1" type="ORF">RHO25_002254</name>
</gene>
<accession>A0ABZ0NDR0</accession>
<dbReference type="InterPro" id="IPR021858">
    <property type="entry name" value="Fun_TF"/>
</dbReference>
<dbReference type="InterPro" id="IPR053157">
    <property type="entry name" value="Sterol_Uptake_Regulator"/>
</dbReference>
<evidence type="ECO:0000313" key="2">
    <source>
        <dbReference type="Proteomes" id="UP001302367"/>
    </source>
</evidence>
<evidence type="ECO:0000313" key="1">
    <source>
        <dbReference type="EMBL" id="WPA97644.1"/>
    </source>
</evidence>
<dbReference type="RefSeq" id="XP_065458284.1">
    <property type="nucleotide sequence ID" value="XM_065602212.1"/>
</dbReference>
<organism evidence="1 2">
    <name type="scientific">Cercospora beticola</name>
    <name type="common">Sugarbeet leaf spot fungus</name>
    <dbReference type="NCBI Taxonomy" id="122368"/>
    <lineage>
        <taxon>Eukaryota</taxon>
        <taxon>Fungi</taxon>
        <taxon>Dikarya</taxon>
        <taxon>Ascomycota</taxon>
        <taxon>Pezizomycotina</taxon>
        <taxon>Dothideomycetes</taxon>
        <taxon>Dothideomycetidae</taxon>
        <taxon>Mycosphaerellales</taxon>
        <taxon>Mycosphaerellaceae</taxon>
        <taxon>Cercospora</taxon>
    </lineage>
</organism>
<proteinExistence type="predicted"/>
<dbReference type="Pfam" id="PF11951">
    <property type="entry name" value="Fungal_trans_2"/>
    <property type="match status" value="1"/>
</dbReference>
<dbReference type="Proteomes" id="UP001302367">
    <property type="component" value="Chromosome 2"/>
</dbReference>
<keyword evidence="2" id="KW-1185">Reference proteome</keyword>
<dbReference type="EMBL" id="CP134185">
    <property type="protein sequence ID" value="WPA97644.1"/>
    <property type="molecule type" value="Genomic_DNA"/>
</dbReference>
<name>A0ABZ0NDR0_CERBT</name>